<dbReference type="Gene3D" id="1.10.1380.10">
    <property type="entry name" value="Neutral endopeptidase , domain2"/>
    <property type="match status" value="1"/>
</dbReference>
<keyword evidence="6" id="KW-0862">Zinc</keyword>
<feature type="domain" description="Peptidase M13 C-terminal" evidence="9">
    <location>
        <begin position="484"/>
        <end position="680"/>
    </location>
</feature>
<dbReference type="Proteomes" id="UP001500279">
    <property type="component" value="Unassembled WGS sequence"/>
</dbReference>
<keyword evidence="4" id="KW-0479">Metal-binding</keyword>
<dbReference type="InterPro" id="IPR024079">
    <property type="entry name" value="MetalloPept_cat_dom_sf"/>
</dbReference>
<dbReference type="PROSITE" id="PS51885">
    <property type="entry name" value="NEPRILYSIN"/>
    <property type="match status" value="1"/>
</dbReference>
<evidence type="ECO:0000259" key="10">
    <source>
        <dbReference type="Pfam" id="PF05649"/>
    </source>
</evidence>
<reference evidence="11 12" key="1">
    <citation type="journal article" date="2019" name="Int. J. Syst. Evol. Microbiol.">
        <title>The Global Catalogue of Microorganisms (GCM) 10K type strain sequencing project: providing services to taxonomists for standard genome sequencing and annotation.</title>
        <authorList>
            <consortium name="The Broad Institute Genomics Platform"/>
            <consortium name="The Broad Institute Genome Sequencing Center for Infectious Disease"/>
            <person name="Wu L."/>
            <person name="Ma J."/>
        </authorList>
    </citation>
    <scope>NUCLEOTIDE SEQUENCE [LARGE SCALE GENOMIC DNA]</scope>
    <source>
        <strain evidence="11 12">JCM 15503</strain>
    </source>
</reference>
<evidence type="ECO:0000313" key="12">
    <source>
        <dbReference type="Proteomes" id="UP001500279"/>
    </source>
</evidence>
<comment type="caution">
    <text evidence="11">The sequence shown here is derived from an EMBL/GenBank/DDBJ whole genome shotgun (WGS) entry which is preliminary data.</text>
</comment>
<evidence type="ECO:0000259" key="9">
    <source>
        <dbReference type="Pfam" id="PF01431"/>
    </source>
</evidence>
<evidence type="ECO:0000256" key="1">
    <source>
        <dbReference type="ARBA" id="ARBA00001947"/>
    </source>
</evidence>
<dbReference type="PANTHER" id="PTHR11733">
    <property type="entry name" value="ZINC METALLOPROTEASE FAMILY M13 NEPRILYSIN-RELATED"/>
    <property type="match status" value="1"/>
</dbReference>
<evidence type="ECO:0000313" key="11">
    <source>
        <dbReference type="EMBL" id="GAA0744146.1"/>
    </source>
</evidence>
<dbReference type="RefSeq" id="WP_141285249.1">
    <property type="nucleotide sequence ID" value="NZ_BAAAEW010000004.1"/>
</dbReference>
<dbReference type="InterPro" id="IPR000718">
    <property type="entry name" value="Peptidase_M13"/>
</dbReference>
<evidence type="ECO:0000256" key="3">
    <source>
        <dbReference type="ARBA" id="ARBA00022670"/>
    </source>
</evidence>
<name>A0ABN1JPM2_9BURK</name>
<keyword evidence="3" id="KW-0645">Protease</keyword>
<dbReference type="InterPro" id="IPR008753">
    <property type="entry name" value="Peptidase_M13_N"/>
</dbReference>
<comment type="similarity">
    <text evidence="2">Belongs to the peptidase M13 family.</text>
</comment>
<dbReference type="PANTHER" id="PTHR11733:SF167">
    <property type="entry name" value="FI17812P1-RELATED"/>
    <property type="match status" value="1"/>
</dbReference>
<evidence type="ECO:0000256" key="7">
    <source>
        <dbReference type="ARBA" id="ARBA00023049"/>
    </source>
</evidence>
<proteinExistence type="inferred from homology"/>
<feature type="signal peptide" evidence="8">
    <location>
        <begin position="1"/>
        <end position="24"/>
    </location>
</feature>
<protein>
    <submittedName>
        <fullName evidence="11">M13 family metallopeptidase</fullName>
    </submittedName>
</protein>
<evidence type="ECO:0000256" key="6">
    <source>
        <dbReference type="ARBA" id="ARBA00022833"/>
    </source>
</evidence>
<sequence>MLKYSALALAAAATLSFSGLTAIAQTAAQTAAPPAVSASAPGFDRSGEDLSVRVQDDLFRAANGEWLRTTQIPADKSTYGNFDIVGDRADARVREVVEELAKGSHPAGSVEQKIGDYYRSFLDTAAMDKAGLAPLQPWLDKIAAARSSGDVAVLMGSLHGLTTLPLALDVQPDQQAPDVNLALAWQSGLGLPNREYYIASDPRMLKARGAYMAYLVKLFTLAGTNETQASRNAALVMGLETRLAKAQWTEVANRDPQKTWNPMTLAALAKSAPGLDWAGYFKAAAMPGLARLNVSQPSYARDLAKAVHDVPVATWKLYLQARLMDSQGNLLSQPWREARFDFRYKALQGRQSEPPRWQQATDALDGALGEAVGQVYVARFFPADHKARMQQLVNNLLAEFGRSIDGLQWMSPTTRQKAREKLSKYTTKIGYPDRWRDYAKLEVRDGDALGNSLRAGRFEHERVAAKLGQPVDRGEWGLTPQTVNAYYNPSLNEIVFPAAILEPPFFDMAADDAANYGAIGAIIGHEISHGFDDQGAQYDGDGRLRNWWTPADSKAFAALGARLVAQYSGYEGLPGHKVNGQLTLGENIADLSGLQIAFKAWKTSLNGQPAPVIAGLTGEQRFFYAFAHAWRAQRREELALRLLTADPHSPDEFRANGTVANHDGFHSAFGTKPGDRMFKPVDQRIRIW</sequence>
<dbReference type="InterPro" id="IPR018497">
    <property type="entry name" value="Peptidase_M13_C"/>
</dbReference>
<dbReference type="PRINTS" id="PR00786">
    <property type="entry name" value="NEPRILYSIN"/>
</dbReference>
<keyword evidence="8" id="KW-0732">Signal</keyword>
<keyword evidence="12" id="KW-1185">Reference proteome</keyword>
<feature type="chain" id="PRO_5047080558" evidence="8">
    <location>
        <begin position="25"/>
        <end position="688"/>
    </location>
</feature>
<organism evidence="11 12">
    <name type="scientific">Ideonella azotifigens</name>
    <dbReference type="NCBI Taxonomy" id="513160"/>
    <lineage>
        <taxon>Bacteria</taxon>
        <taxon>Pseudomonadati</taxon>
        <taxon>Pseudomonadota</taxon>
        <taxon>Betaproteobacteria</taxon>
        <taxon>Burkholderiales</taxon>
        <taxon>Sphaerotilaceae</taxon>
        <taxon>Ideonella</taxon>
    </lineage>
</organism>
<feature type="domain" description="Peptidase M13 N-terminal" evidence="10">
    <location>
        <begin position="55"/>
        <end position="432"/>
    </location>
</feature>
<comment type="cofactor">
    <cofactor evidence="1">
        <name>Zn(2+)</name>
        <dbReference type="ChEBI" id="CHEBI:29105"/>
    </cofactor>
</comment>
<dbReference type="InterPro" id="IPR042089">
    <property type="entry name" value="Peptidase_M13_dom_2"/>
</dbReference>
<dbReference type="SUPFAM" id="SSF55486">
    <property type="entry name" value="Metalloproteases ('zincins'), catalytic domain"/>
    <property type="match status" value="1"/>
</dbReference>
<evidence type="ECO:0000256" key="5">
    <source>
        <dbReference type="ARBA" id="ARBA00022801"/>
    </source>
</evidence>
<gene>
    <name evidence="11" type="ORF">GCM10009107_09370</name>
</gene>
<dbReference type="CDD" id="cd08662">
    <property type="entry name" value="M13"/>
    <property type="match status" value="1"/>
</dbReference>
<evidence type="ECO:0000256" key="2">
    <source>
        <dbReference type="ARBA" id="ARBA00007357"/>
    </source>
</evidence>
<dbReference type="EMBL" id="BAAAEW010000004">
    <property type="protein sequence ID" value="GAA0744146.1"/>
    <property type="molecule type" value="Genomic_DNA"/>
</dbReference>
<keyword evidence="7" id="KW-0482">Metalloprotease</keyword>
<keyword evidence="5" id="KW-0378">Hydrolase</keyword>
<dbReference type="Pfam" id="PF01431">
    <property type="entry name" value="Peptidase_M13"/>
    <property type="match status" value="1"/>
</dbReference>
<evidence type="ECO:0000256" key="4">
    <source>
        <dbReference type="ARBA" id="ARBA00022723"/>
    </source>
</evidence>
<dbReference type="Pfam" id="PF05649">
    <property type="entry name" value="Peptidase_M13_N"/>
    <property type="match status" value="1"/>
</dbReference>
<dbReference type="Gene3D" id="3.40.390.10">
    <property type="entry name" value="Collagenase (Catalytic Domain)"/>
    <property type="match status" value="1"/>
</dbReference>
<accession>A0ABN1JPM2</accession>
<evidence type="ECO:0000256" key="8">
    <source>
        <dbReference type="SAM" id="SignalP"/>
    </source>
</evidence>